<feature type="domain" description="Sulfatase N-terminal" evidence="2">
    <location>
        <begin position="197"/>
        <end position="362"/>
    </location>
</feature>
<reference evidence="3 4" key="1">
    <citation type="submission" date="2014-11" db="EMBL/GenBank/DDBJ databases">
        <title>Genomics and ecophysiology of heterotrophic nitrogen fixing bacteria isolated from estuarine surface water.</title>
        <authorList>
            <person name="Bentzon-Tilia M."/>
            <person name="Severin I."/>
            <person name="Hansen L.H."/>
            <person name="Riemann L."/>
        </authorList>
    </citation>
    <scope>NUCLEOTIDE SEQUENCE [LARGE SCALE GENOMIC DNA]</scope>
    <source>
        <strain evidence="3 4">BAL398</strain>
    </source>
</reference>
<proteinExistence type="predicted"/>
<feature type="transmembrane region" description="Helical" evidence="1">
    <location>
        <begin position="69"/>
        <end position="93"/>
    </location>
</feature>
<dbReference type="Pfam" id="PF00884">
    <property type="entry name" value="Sulfatase"/>
    <property type="match status" value="1"/>
</dbReference>
<dbReference type="Proteomes" id="UP000032515">
    <property type="component" value="Unassembled WGS sequence"/>
</dbReference>
<evidence type="ECO:0000259" key="2">
    <source>
        <dbReference type="Pfam" id="PF00884"/>
    </source>
</evidence>
<accession>A0A0D7ECH4</accession>
<feature type="transmembrane region" description="Helical" evidence="1">
    <location>
        <begin position="43"/>
        <end position="62"/>
    </location>
</feature>
<sequence>MTQSSIATVPMPRVGSPTISLLLAGLLLPNLSSIATTLSLIDLGLPPRTAAILLYGVVALIARRSAPALTCVLFLAVLAFDLIWTIALMFGLAPSELLTALEFAQRINILSSPLYVALLASVVLTSVLSLRLLMQRETMARGNPYVFFGAMLALAAADAAVNTSSYFDYNALFGGGRTMQSAVTESGFGAVAGRNHRNVVVVMVESLGYLVDQDGREAIAAPLRAPRIAARYDVTSGRTGYYGSTTAGEMRELCGTRLPYTDVAANATLSCLPAELRARGYSTLAFHGFSSGMFGRKQWYPKIGFSESYFAKDLLPASARLCGGTFRGACDADLTPRIVKRAARRAGPRLIYWLTLNTHFPVAPGDARTDLGCGGEDSPFATPAVCQMAELWHDLFTAVADLALDPAVAPAEILIVGDHAPPLWSKRSRDEFAPGQVAWYRLTPRATAN</sequence>
<keyword evidence="1" id="KW-1133">Transmembrane helix</keyword>
<dbReference type="EMBL" id="JXXE01000508">
    <property type="protein sequence ID" value="KIZ38195.1"/>
    <property type="molecule type" value="Genomic_DNA"/>
</dbReference>
<dbReference type="Gene3D" id="3.40.720.10">
    <property type="entry name" value="Alkaline Phosphatase, subunit A"/>
    <property type="match status" value="1"/>
</dbReference>
<gene>
    <name evidence="3" type="ORF">OO17_23005</name>
</gene>
<feature type="transmembrane region" description="Helical" evidence="1">
    <location>
        <begin position="113"/>
        <end position="133"/>
    </location>
</feature>
<dbReference type="OrthoDB" id="5363296at2"/>
<keyword evidence="1" id="KW-0812">Transmembrane</keyword>
<evidence type="ECO:0000313" key="4">
    <source>
        <dbReference type="Proteomes" id="UP000032515"/>
    </source>
</evidence>
<dbReference type="PATRIC" id="fig|1076.23.peg.5491"/>
<organism evidence="3 4">
    <name type="scientific">Rhodopseudomonas palustris</name>
    <dbReference type="NCBI Taxonomy" id="1076"/>
    <lineage>
        <taxon>Bacteria</taxon>
        <taxon>Pseudomonadati</taxon>
        <taxon>Pseudomonadota</taxon>
        <taxon>Alphaproteobacteria</taxon>
        <taxon>Hyphomicrobiales</taxon>
        <taxon>Nitrobacteraceae</taxon>
        <taxon>Rhodopseudomonas</taxon>
    </lineage>
</organism>
<dbReference type="SUPFAM" id="SSF53649">
    <property type="entry name" value="Alkaline phosphatase-like"/>
    <property type="match status" value="1"/>
</dbReference>
<evidence type="ECO:0000313" key="3">
    <source>
        <dbReference type="EMBL" id="KIZ38195.1"/>
    </source>
</evidence>
<dbReference type="InterPro" id="IPR017850">
    <property type="entry name" value="Alkaline_phosphatase_core_sf"/>
</dbReference>
<feature type="transmembrane region" description="Helical" evidence="1">
    <location>
        <begin position="145"/>
        <end position="167"/>
    </location>
</feature>
<keyword evidence="1" id="KW-0472">Membrane</keyword>
<name>A0A0D7ECH4_RHOPL</name>
<evidence type="ECO:0000256" key="1">
    <source>
        <dbReference type="SAM" id="Phobius"/>
    </source>
</evidence>
<dbReference type="AlphaFoldDB" id="A0A0D7ECH4"/>
<dbReference type="RefSeq" id="WP_044416049.1">
    <property type="nucleotide sequence ID" value="NZ_JXXE01000508.1"/>
</dbReference>
<comment type="caution">
    <text evidence="3">The sequence shown here is derived from an EMBL/GenBank/DDBJ whole genome shotgun (WGS) entry which is preliminary data.</text>
</comment>
<dbReference type="InterPro" id="IPR000917">
    <property type="entry name" value="Sulfatase_N"/>
</dbReference>
<protein>
    <recommendedName>
        <fullName evidence="2">Sulfatase N-terminal domain-containing protein</fullName>
    </recommendedName>
</protein>